<proteinExistence type="predicted"/>
<dbReference type="Proteomes" id="UP000037425">
    <property type="component" value="Unassembled WGS sequence"/>
</dbReference>
<sequence length="63" mass="6951">MNSCLPPFEPAATTTGKSQWLRHFGKAEQPLIEAPCHILQPRRHGQLDMVERHDLTGGFGALG</sequence>
<comment type="caution">
    <text evidence="1">The sequence shown here is derived from an EMBL/GenBank/DDBJ whole genome shotgun (WGS) entry which is preliminary data.</text>
</comment>
<organism evidence="1 2">
    <name type="scientific">Ensifer adhaerens</name>
    <name type="common">Sinorhizobium morelense</name>
    <dbReference type="NCBI Taxonomy" id="106592"/>
    <lineage>
        <taxon>Bacteria</taxon>
        <taxon>Pseudomonadati</taxon>
        <taxon>Pseudomonadota</taxon>
        <taxon>Alphaproteobacteria</taxon>
        <taxon>Hyphomicrobiales</taxon>
        <taxon>Rhizobiaceae</taxon>
        <taxon>Sinorhizobium/Ensifer group</taxon>
        <taxon>Ensifer</taxon>
    </lineage>
</organism>
<reference evidence="2" key="1">
    <citation type="submission" date="2015-07" db="EMBL/GenBank/DDBJ databases">
        <title>Whole genome sequence of an Ensifer adhaerens strain isolated from a cave pool in the Wind Cave National Park.</title>
        <authorList>
            <person name="Eng W.W.H."/>
            <person name="Gan H.M."/>
            <person name="Barton H.A."/>
            <person name="Savka M.A."/>
        </authorList>
    </citation>
    <scope>NUCLEOTIDE SEQUENCE [LARGE SCALE GENOMIC DNA]</scope>
    <source>
        <strain evidence="2">SD006</strain>
    </source>
</reference>
<protein>
    <submittedName>
        <fullName evidence="1">Uncharacterized protein</fullName>
    </submittedName>
</protein>
<evidence type="ECO:0000313" key="2">
    <source>
        <dbReference type="Proteomes" id="UP000037425"/>
    </source>
</evidence>
<evidence type="ECO:0000313" key="1">
    <source>
        <dbReference type="EMBL" id="KOF15066.1"/>
    </source>
</evidence>
<dbReference type="EMBL" id="LGAP01000022">
    <property type="protein sequence ID" value="KOF15066.1"/>
    <property type="molecule type" value="Genomic_DNA"/>
</dbReference>
<accession>A0A0L8BK73</accession>
<dbReference type="AlphaFoldDB" id="A0A0L8BK73"/>
<gene>
    <name evidence="1" type="ORF">AC244_24730</name>
</gene>
<name>A0A0L8BK73_ENSAD</name>